<name>A0A131ZVY3_SARSC</name>
<dbReference type="AlphaFoldDB" id="A0A131ZVY3"/>
<dbReference type="EMBL" id="JXLN01003520">
    <property type="protein sequence ID" value="KPM02982.1"/>
    <property type="molecule type" value="Genomic_DNA"/>
</dbReference>
<dbReference type="Proteomes" id="UP000616769">
    <property type="component" value="Unassembled WGS sequence"/>
</dbReference>
<comment type="caution">
    <text evidence="1">The sequence shown here is derived from an EMBL/GenBank/DDBJ whole genome shotgun (WGS) entry which is preliminary data.</text>
</comment>
<evidence type="ECO:0000313" key="2">
    <source>
        <dbReference type="Proteomes" id="UP000616769"/>
    </source>
</evidence>
<protein>
    <submittedName>
        <fullName evidence="1">Uncharacterized protein</fullName>
    </submittedName>
</protein>
<dbReference type="VEuPathDB" id="VectorBase:SSCA004444"/>
<sequence>MMESLSMTKKTVTTMMIRYSTKIF</sequence>
<evidence type="ECO:0000313" key="1">
    <source>
        <dbReference type="EMBL" id="KPM02982.1"/>
    </source>
</evidence>
<gene>
    <name evidence="1" type="ORF">QR98_0014090</name>
</gene>
<reference evidence="1 2" key="1">
    <citation type="journal article" date="2015" name="Parasit. Vectors">
        <title>Draft genome of the scabies mite.</title>
        <authorList>
            <person name="Rider S.D.Jr."/>
            <person name="Morgan M.S."/>
            <person name="Arlian L.G."/>
        </authorList>
    </citation>
    <scope>NUCLEOTIDE SEQUENCE [LARGE SCALE GENOMIC DNA]</scope>
    <source>
        <strain evidence="1">Arlian Lab</strain>
    </source>
</reference>
<accession>A0A131ZVY3</accession>
<organism evidence="1 2">
    <name type="scientific">Sarcoptes scabiei</name>
    <name type="common">Itch mite</name>
    <name type="synonym">Acarus scabiei</name>
    <dbReference type="NCBI Taxonomy" id="52283"/>
    <lineage>
        <taxon>Eukaryota</taxon>
        <taxon>Metazoa</taxon>
        <taxon>Ecdysozoa</taxon>
        <taxon>Arthropoda</taxon>
        <taxon>Chelicerata</taxon>
        <taxon>Arachnida</taxon>
        <taxon>Acari</taxon>
        <taxon>Acariformes</taxon>
        <taxon>Sarcoptiformes</taxon>
        <taxon>Astigmata</taxon>
        <taxon>Psoroptidia</taxon>
        <taxon>Sarcoptoidea</taxon>
        <taxon>Sarcoptidae</taxon>
        <taxon>Sarcoptinae</taxon>
        <taxon>Sarcoptes</taxon>
    </lineage>
</organism>
<proteinExistence type="predicted"/>